<dbReference type="Proteomes" id="UP000001940">
    <property type="component" value="Chromosome X"/>
</dbReference>
<dbReference type="OrthoDB" id="5781045at2759"/>
<organism evidence="2 3">
    <name type="scientific">Caenorhabditis elegans</name>
    <dbReference type="NCBI Taxonomy" id="6239"/>
    <lineage>
        <taxon>Eukaryota</taxon>
        <taxon>Metazoa</taxon>
        <taxon>Ecdysozoa</taxon>
        <taxon>Nematoda</taxon>
        <taxon>Chromadorea</taxon>
        <taxon>Rhabditida</taxon>
        <taxon>Rhabditina</taxon>
        <taxon>Rhabditomorpha</taxon>
        <taxon>Rhabditoidea</taxon>
        <taxon>Rhabditidae</taxon>
        <taxon>Peloderinae</taxon>
        <taxon>Caenorhabditis</taxon>
    </lineage>
</organism>
<dbReference type="WormBase" id="R04A9.1">
    <property type="protein sequence ID" value="CE04788"/>
    <property type="gene ID" value="WBGene00019861"/>
</dbReference>
<dbReference type="AGR" id="WB:WBGene00019861"/>
<feature type="transmembrane region" description="Helical" evidence="1">
    <location>
        <begin position="20"/>
        <end position="43"/>
    </location>
</feature>
<dbReference type="FunCoup" id="Q21695">
    <property type="interactions" value="308"/>
</dbReference>
<dbReference type="PIR" id="T16680">
    <property type="entry name" value="T16680"/>
</dbReference>
<dbReference type="eggNOG" id="ENOG502TIZP">
    <property type="taxonomic scope" value="Eukaryota"/>
</dbReference>
<evidence type="ECO:0000313" key="4">
    <source>
        <dbReference type="WormBase" id="R04A9.1"/>
    </source>
</evidence>
<name>Q21695_CAEEL</name>
<dbReference type="OMA" id="CHEGFCI"/>
<dbReference type="UCSC" id="R04A9.1">
    <property type="organism name" value="c. elegans"/>
</dbReference>
<keyword evidence="1" id="KW-1133">Transmembrane helix</keyword>
<sequence length="103" mass="12069">MKLTEPPSFLLFKPFASHWLVKFSHLIYAEMLFRILLIVTIIVTNSNAWVTVPSETKVSIYDFCSFKVPCAPGHLCHEGFCIQQQSFSSFPRSMYFRSLFRRR</sequence>
<dbReference type="GeneID" id="187562"/>
<evidence type="ECO:0000313" key="3">
    <source>
        <dbReference type="Proteomes" id="UP000001940"/>
    </source>
</evidence>
<keyword evidence="3" id="KW-1185">Reference proteome</keyword>
<dbReference type="STRING" id="6239.R04A9.1.1"/>
<dbReference type="HOGENOM" id="CLU_178743_0_0_1"/>
<dbReference type="RefSeq" id="NP_508097.1">
    <property type="nucleotide sequence ID" value="NM_075696.1"/>
</dbReference>
<reference evidence="2 3" key="1">
    <citation type="journal article" date="1998" name="Science">
        <title>Genome sequence of the nematode C. elegans: a platform for investigating biology.</title>
        <authorList>
            <consortium name="The C. elegans sequencing consortium"/>
            <person name="Sulson J.E."/>
            <person name="Waterston R."/>
        </authorList>
    </citation>
    <scope>NUCLEOTIDE SEQUENCE [LARGE SCALE GENOMIC DNA]</scope>
    <source>
        <strain evidence="2 3">Bristol N2</strain>
    </source>
</reference>
<evidence type="ECO:0000256" key="1">
    <source>
        <dbReference type="SAM" id="Phobius"/>
    </source>
</evidence>
<proteinExistence type="predicted"/>
<dbReference type="InParanoid" id="Q21695"/>
<protein>
    <submittedName>
        <fullName evidence="2">Late nodulin</fullName>
    </submittedName>
</protein>
<gene>
    <name evidence="2" type="ORF">CELE_R04A9.1</name>
    <name evidence="2 4" type="ORF">R04A9.1</name>
</gene>
<dbReference type="EMBL" id="BX284606">
    <property type="protein sequence ID" value="CCD62909.1"/>
    <property type="molecule type" value="Genomic_DNA"/>
</dbReference>
<dbReference type="AlphaFoldDB" id="Q21695"/>
<dbReference type="KEGG" id="cel:CELE_R04A9.1"/>
<keyword evidence="1" id="KW-0472">Membrane</keyword>
<accession>Q21695</accession>
<dbReference type="PaxDb" id="6239-R04A9.1"/>
<evidence type="ECO:0000313" key="2">
    <source>
        <dbReference type="EMBL" id="CCD62909.1"/>
    </source>
</evidence>
<keyword evidence="1" id="KW-0812">Transmembrane</keyword>
<dbReference type="Bgee" id="WBGene00019861">
    <property type="expression patterns" value="Expressed in larva and 1 other cell type or tissue"/>
</dbReference>
<dbReference type="CTD" id="187562"/>